<dbReference type="GeneID" id="70183381"/>
<feature type="compositionally biased region" description="Low complexity" evidence="2">
    <location>
        <begin position="65"/>
        <end position="78"/>
    </location>
</feature>
<gene>
    <name evidence="3" type="ORF">B0I36DRAFT_322318</name>
</gene>
<sequence length="239" mass="26272">MITRKVKPLSANVLWSTLHNRSSVAYLHNNIQRRHYSSGKRNVHVSTAAATTAAAQHETNPYPQTATTARSHAAATTKKSSRPLSRLPMGMLLRSLLIATVSSHRFLLLPSLSILQFLTQRSHSSRLLSVDKNPVIHGILKATFYNQFCAGETGQETRQTVRNLKDLGFRGVILTYARETMFDHRTQAQLAHFDSASSSSSSSSADAAAAAHDADIEDWRRGTMETAALVEDGDFLAVK</sequence>
<comment type="similarity">
    <text evidence="1">Belongs to the proline oxidase family.</text>
</comment>
<dbReference type="InterPro" id="IPR015659">
    <property type="entry name" value="Proline_oxidase"/>
</dbReference>
<comment type="catalytic activity">
    <reaction evidence="1">
        <text>L-proline + a quinone = (S)-1-pyrroline-5-carboxylate + a quinol + H(+)</text>
        <dbReference type="Rhea" id="RHEA:23784"/>
        <dbReference type="ChEBI" id="CHEBI:15378"/>
        <dbReference type="ChEBI" id="CHEBI:17388"/>
        <dbReference type="ChEBI" id="CHEBI:24646"/>
        <dbReference type="ChEBI" id="CHEBI:60039"/>
        <dbReference type="ChEBI" id="CHEBI:132124"/>
        <dbReference type="EC" id="1.5.5.2"/>
    </reaction>
</comment>
<dbReference type="GO" id="GO:0010133">
    <property type="term" value="P:L-proline catabolic process to L-glutamate"/>
    <property type="evidence" value="ECO:0007669"/>
    <property type="project" value="TreeGrafter"/>
</dbReference>
<name>A0A9P9BQ99_9PEZI</name>
<dbReference type="Proteomes" id="UP000756346">
    <property type="component" value="Unassembled WGS sequence"/>
</dbReference>
<dbReference type="GO" id="GO:0005739">
    <property type="term" value="C:mitochondrion"/>
    <property type="evidence" value="ECO:0007669"/>
    <property type="project" value="TreeGrafter"/>
</dbReference>
<reference evidence="3" key="1">
    <citation type="journal article" date="2021" name="Nat. Commun.">
        <title>Genetic determinants of endophytism in the Arabidopsis root mycobiome.</title>
        <authorList>
            <person name="Mesny F."/>
            <person name="Miyauchi S."/>
            <person name="Thiergart T."/>
            <person name="Pickel B."/>
            <person name="Atanasova L."/>
            <person name="Karlsson M."/>
            <person name="Huettel B."/>
            <person name="Barry K.W."/>
            <person name="Haridas S."/>
            <person name="Chen C."/>
            <person name="Bauer D."/>
            <person name="Andreopoulos W."/>
            <person name="Pangilinan J."/>
            <person name="LaButti K."/>
            <person name="Riley R."/>
            <person name="Lipzen A."/>
            <person name="Clum A."/>
            <person name="Drula E."/>
            <person name="Henrissat B."/>
            <person name="Kohler A."/>
            <person name="Grigoriev I.V."/>
            <person name="Martin F.M."/>
            <person name="Hacquard S."/>
        </authorList>
    </citation>
    <scope>NUCLEOTIDE SEQUENCE</scope>
    <source>
        <strain evidence="3">MPI-CAGE-CH-0230</strain>
    </source>
</reference>
<dbReference type="OrthoDB" id="5464at2759"/>
<dbReference type="GO" id="GO:0071949">
    <property type="term" value="F:FAD binding"/>
    <property type="evidence" value="ECO:0007669"/>
    <property type="project" value="TreeGrafter"/>
</dbReference>
<dbReference type="EMBL" id="JAGTJQ010000005">
    <property type="protein sequence ID" value="KAH7030722.1"/>
    <property type="molecule type" value="Genomic_DNA"/>
</dbReference>
<dbReference type="PANTHER" id="PTHR13914">
    <property type="entry name" value="PROLINE OXIDASE"/>
    <property type="match status" value="1"/>
</dbReference>
<dbReference type="Gene3D" id="3.20.20.220">
    <property type="match status" value="1"/>
</dbReference>
<dbReference type="PANTHER" id="PTHR13914:SF30">
    <property type="entry name" value="PROLINE DEHYDROGENASE"/>
    <property type="match status" value="1"/>
</dbReference>
<organism evidence="3 4">
    <name type="scientific">Microdochium trichocladiopsis</name>
    <dbReference type="NCBI Taxonomy" id="1682393"/>
    <lineage>
        <taxon>Eukaryota</taxon>
        <taxon>Fungi</taxon>
        <taxon>Dikarya</taxon>
        <taxon>Ascomycota</taxon>
        <taxon>Pezizomycotina</taxon>
        <taxon>Sordariomycetes</taxon>
        <taxon>Xylariomycetidae</taxon>
        <taxon>Xylariales</taxon>
        <taxon>Microdochiaceae</taxon>
        <taxon>Microdochium</taxon>
    </lineage>
</organism>
<comment type="function">
    <text evidence="1">Converts proline to delta-1-pyrroline-5-carboxylate.</text>
</comment>
<dbReference type="EC" id="1.5.5.2" evidence="1"/>
<proteinExistence type="inferred from homology"/>
<keyword evidence="1" id="KW-0560">Oxidoreductase</keyword>
<protein>
    <recommendedName>
        <fullName evidence="1">Proline dehydrogenase</fullName>
        <ecNumber evidence="1">1.5.5.2</ecNumber>
    </recommendedName>
</protein>
<evidence type="ECO:0000256" key="2">
    <source>
        <dbReference type="SAM" id="MobiDB-lite"/>
    </source>
</evidence>
<evidence type="ECO:0000313" key="3">
    <source>
        <dbReference type="EMBL" id="KAH7030722.1"/>
    </source>
</evidence>
<dbReference type="AlphaFoldDB" id="A0A9P9BQ99"/>
<dbReference type="RefSeq" id="XP_046012402.1">
    <property type="nucleotide sequence ID" value="XM_046153835.1"/>
</dbReference>
<comment type="caution">
    <text evidence="3">The sequence shown here is derived from an EMBL/GenBank/DDBJ whole genome shotgun (WGS) entry which is preliminary data.</text>
</comment>
<comment type="cofactor">
    <cofactor evidence="1">
        <name>FAD</name>
        <dbReference type="ChEBI" id="CHEBI:57692"/>
    </cofactor>
</comment>
<accession>A0A9P9BQ99</accession>
<evidence type="ECO:0000256" key="1">
    <source>
        <dbReference type="RuleBase" id="RU364054"/>
    </source>
</evidence>
<keyword evidence="1" id="KW-0642">Proline metabolism</keyword>
<dbReference type="GO" id="GO:0004657">
    <property type="term" value="F:proline dehydrogenase activity"/>
    <property type="evidence" value="ECO:0007669"/>
    <property type="project" value="UniProtKB-EC"/>
</dbReference>
<evidence type="ECO:0000313" key="4">
    <source>
        <dbReference type="Proteomes" id="UP000756346"/>
    </source>
</evidence>
<keyword evidence="1" id="KW-0285">Flavoprotein</keyword>
<keyword evidence="1" id="KW-0274">FAD</keyword>
<feature type="region of interest" description="Disordered" evidence="2">
    <location>
        <begin position="53"/>
        <end position="81"/>
    </location>
</feature>
<keyword evidence="4" id="KW-1185">Reference proteome</keyword>